<accession>A0A7V5UFI3</accession>
<evidence type="ECO:0000256" key="1">
    <source>
        <dbReference type="ARBA" id="ARBA00004141"/>
    </source>
</evidence>
<reference evidence="17" key="1">
    <citation type="journal article" date="2020" name="mSystems">
        <title>Genome- and Community-Level Interaction Insights into Carbon Utilization and Element Cycling Functions of Hydrothermarchaeota in Hydrothermal Sediment.</title>
        <authorList>
            <person name="Zhou Z."/>
            <person name="Liu Y."/>
            <person name="Xu W."/>
            <person name="Pan J."/>
            <person name="Luo Z.H."/>
            <person name="Li M."/>
        </authorList>
    </citation>
    <scope>NUCLEOTIDE SEQUENCE [LARGE SCALE GENOMIC DNA]</scope>
    <source>
        <strain evidence="17">HyVt-527</strain>
    </source>
</reference>
<evidence type="ECO:0000256" key="5">
    <source>
        <dbReference type="ARBA" id="ARBA00022960"/>
    </source>
</evidence>
<feature type="transmembrane region" description="Helical" evidence="16">
    <location>
        <begin position="35"/>
        <end position="62"/>
    </location>
</feature>
<dbReference type="PANTHER" id="PTHR30474:SF2">
    <property type="entry name" value="PEPTIDOGLYCAN GLYCOSYLTRANSFERASE FTSW-RELATED"/>
    <property type="match status" value="1"/>
</dbReference>
<comment type="subcellular location">
    <subcellularLocation>
        <location evidence="1">Membrane</location>
        <topology evidence="1">Multi-pass membrane protein</topology>
    </subcellularLocation>
</comment>
<name>A0A7V5UFI3_CALAY</name>
<evidence type="ECO:0000256" key="16">
    <source>
        <dbReference type="SAM" id="Phobius"/>
    </source>
</evidence>
<dbReference type="EC" id="2.4.99.28" evidence="14"/>
<keyword evidence="2" id="KW-0328">Glycosyltransferase</keyword>
<evidence type="ECO:0000256" key="11">
    <source>
        <dbReference type="ARBA" id="ARBA00038053"/>
    </source>
</evidence>
<dbReference type="AlphaFoldDB" id="A0A7V5UFI3"/>
<gene>
    <name evidence="17" type="ORF">ENJ89_09270</name>
</gene>
<keyword evidence="4 16" id="KW-0812">Transmembrane</keyword>
<keyword evidence="3" id="KW-0808">Transferase</keyword>
<dbReference type="GO" id="GO:0008360">
    <property type="term" value="P:regulation of cell shape"/>
    <property type="evidence" value="ECO:0007669"/>
    <property type="project" value="UniProtKB-KW"/>
</dbReference>
<dbReference type="GO" id="GO:0051301">
    <property type="term" value="P:cell division"/>
    <property type="evidence" value="ECO:0007669"/>
    <property type="project" value="InterPro"/>
</dbReference>
<evidence type="ECO:0000256" key="10">
    <source>
        <dbReference type="ARBA" id="ARBA00033270"/>
    </source>
</evidence>
<evidence type="ECO:0000256" key="9">
    <source>
        <dbReference type="ARBA" id="ARBA00032370"/>
    </source>
</evidence>
<dbReference type="Proteomes" id="UP000886124">
    <property type="component" value="Unassembled WGS sequence"/>
</dbReference>
<evidence type="ECO:0000256" key="12">
    <source>
        <dbReference type="ARBA" id="ARBA00041185"/>
    </source>
</evidence>
<evidence type="ECO:0000256" key="14">
    <source>
        <dbReference type="ARBA" id="ARBA00044770"/>
    </source>
</evidence>
<sequence length="120" mass="13432">EWGWIGTTIILSLFVFLLYRGLKIAHRAPDGFGKYLALGITFNIIYYAFVNAAVVSMLLPATGLPMPFISYGGSHLVFLGFSVGLLLNISRTRTAAGLKANWEDFKQKRERLYRTVLSID</sequence>
<evidence type="ECO:0000256" key="3">
    <source>
        <dbReference type="ARBA" id="ARBA00022679"/>
    </source>
</evidence>
<evidence type="ECO:0000256" key="6">
    <source>
        <dbReference type="ARBA" id="ARBA00022984"/>
    </source>
</evidence>
<feature type="transmembrane region" description="Helical" evidence="16">
    <location>
        <begin position="6"/>
        <end position="23"/>
    </location>
</feature>
<evidence type="ECO:0000256" key="13">
    <source>
        <dbReference type="ARBA" id="ARBA00041418"/>
    </source>
</evidence>
<dbReference type="Pfam" id="PF01098">
    <property type="entry name" value="FTSW_RODA_SPOVE"/>
    <property type="match status" value="1"/>
</dbReference>
<evidence type="ECO:0000313" key="17">
    <source>
        <dbReference type="EMBL" id="HHJ53370.1"/>
    </source>
</evidence>
<feature type="non-terminal residue" evidence="17">
    <location>
        <position position="1"/>
    </location>
</feature>
<feature type="transmembrane region" description="Helical" evidence="16">
    <location>
        <begin position="68"/>
        <end position="89"/>
    </location>
</feature>
<dbReference type="GO" id="GO:0015648">
    <property type="term" value="F:lipid-linked peptidoglycan transporter activity"/>
    <property type="evidence" value="ECO:0007669"/>
    <property type="project" value="TreeGrafter"/>
</dbReference>
<keyword evidence="8 16" id="KW-0472">Membrane</keyword>
<keyword evidence="5" id="KW-0133">Cell shape</keyword>
<comment type="catalytic activity">
    <reaction evidence="15">
        <text>[GlcNAc-(1-&gt;4)-Mur2Ac(oyl-L-Ala-gamma-D-Glu-L-Lys-D-Ala-D-Ala)](n)-di-trans,octa-cis-undecaprenyl diphosphate + beta-D-GlcNAc-(1-&gt;4)-Mur2Ac(oyl-L-Ala-gamma-D-Glu-L-Lys-D-Ala-D-Ala)-di-trans,octa-cis-undecaprenyl diphosphate = [GlcNAc-(1-&gt;4)-Mur2Ac(oyl-L-Ala-gamma-D-Glu-L-Lys-D-Ala-D-Ala)](n+1)-di-trans,octa-cis-undecaprenyl diphosphate + di-trans,octa-cis-undecaprenyl diphosphate + H(+)</text>
        <dbReference type="Rhea" id="RHEA:23708"/>
        <dbReference type="Rhea" id="RHEA-COMP:9602"/>
        <dbReference type="Rhea" id="RHEA-COMP:9603"/>
        <dbReference type="ChEBI" id="CHEBI:15378"/>
        <dbReference type="ChEBI" id="CHEBI:58405"/>
        <dbReference type="ChEBI" id="CHEBI:60033"/>
        <dbReference type="ChEBI" id="CHEBI:78435"/>
        <dbReference type="EC" id="2.4.99.28"/>
    </reaction>
</comment>
<organism evidence="17">
    <name type="scientific">Caldithrix abyssi</name>
    <dbReference type="NCBI Taxonomy" id="187145"/>
    <lineage>
        <taxon>Bacteria</taxon>
        <taxon>Pseudomonadati</taxon>
        <taxon>Calditrichota</taxon>
        <taxon>Calditrichia</taxon>
        <taxon>Calditrichales</taxon>
        <taxon>Calditrichaceae</taxon>
        <taxon>Caldithrix</taxon>
    </lineage>
</organism>
<comment type="similarity">
    <text evidence="11">Belongs to the SEDS family. FtsW subfamily.</text>
</comment>
<keyword evidence="6" id="KW-0573">Peptidoglycan synthesis</keyword>
<dbReference type="InterPro" id="IPR001182">
    <property type="entry name" value="FtsW/RodA"/>
</dbReference>
<dbReference type="EMBL" id="DROD01000592">
    <property type="protein sequence ID" value="HHJ53370.1"/>
    <property type="molecule type" value="Genomic_DNA"/>
</dbReference>
<dbReference type="PANTHER" id="PTHR30474">
    <property type="entry name" value="CELL CYCLE PROTEIN"/>
    <property type="match status" value="1"/>
</dbReference>
<protein>
    <recommendedName>
        <fullName evidence="12">Probable peptidoglycan glycosyltransferase FtsW</fullName>
        <ecNumber evidence="14">2.4.99.28</ecNumber>
    </recommendedName>
    <alternativeName>
        <fullName evidence="13">Cell division protein FtsW</fullName>
    </alternativeName>
    <alternativeName>
        <fullName evidence="10">Cell wall polymerase</fullName>
    </alternativeName>
    <alternativeName>
        <fullName evidence="9">Peptidoglycan polymerase</fullName>
    </alternativeName>
</protein>
<proteinExistence type="inferred from homology"/>
<evidence type="ECO:0000256" key="7">
    <source>
        <dbReference type="ARBA" id="ARBA00022989"/>
    </source>
</evidence>
<evidence type="ECO:0000256" key="2">
    <source>
        <dbReference type="ARBA" id="ARBA00022676"/>
    </source>
</evidence>
<evidence type="ECO:0000256" key="15">
    <source>
        <dbReference type="ARBA" id="ARBA00049902"/>
    </source>
</evidence>
<evidence type="ECO:0000256" key="8">
    <source>
        <dbReference type="ARBA" id="ARBA00023136"/>
    </source>
</evidence>
<dbReference type="GO" id="GO:0032153">
    <property type="term" value="C:cell division site"/>
    <property type="evidence" value="ECO:0007669"/>
    <property type="project" value="TreeGrafter"/>
</dbReference>
<dbReference type="GO" id="GO:0009252">
    <property type="term" value="P:peptidoglycan biosynthetic process"/>
    <property type="evidence" value="ECO:0007669"/>
    <property type="project" value="UniProtKB-KW"/>
</dbReference>
<dbReference type="GO" id="GO:0008955">
    <property type="term" value="F:peptidoglycan glycosyltransferase activity"/>
    <property type="evidence" value="ECO:0007669"/>
    <property type="project" value="UniProtKB-EC"/>
</dbReference>
<evidence type="ECO:0000256" key="4">
    <source>
        <dbReference type="ARBA" id="ARBA00022692"/>
    </source>
</evidence>
<comment type="caution">
    <text evidence="17">The sequence shown here is derived from an EMBL/GenBank/DDBJ whole genome shotgun (WGS) entry which is preliminary data.</text>
</comment>
<keyword evidence="7 16" id="KW-1133">Transmembrane helix</keyword>
<dbReference type="GO" id="GO:0005886">
    <property type="term" value="C:plasma membrane"/>
    <property type="evidence" value="ECO:0007669"/>
    <property type="project" value="TreeGrafter"/>
</dbReference>